<keyword evidence="3" id="KW-1185">Reference proteome</keyword>
<dbReference type="Proteomes" id="UP000257109">
    <property type="component" value="Unassembled WGS sequence"/>
</dbReference>
<dbReference type="EMBL" id="QJKJ01000393">
    <property type="protein sequence ID" value="RDY12865.1"/>
    <property type="molecule type" value="Genomic_DNA"/>
</dbReference>
<dbReference type="PANTHER" id="PTHR33223:SF3">
    <property type="match status" value="1"/>
</dbReference>
<evidence type="ECO:0000313" key="3">
    <source>
        <dbReference type="Proteomes" id="UP000257109"/>
    </source>
</evidence>
<reference evidence="2" key="1">
    <citation type="submission" date="2018-05" db="EMBL/GenBank/DDBJ databases">
        <title>Draft genome of Mucuna pruriens seed.</title>
        <authorList>
            <person name="Nnadi N.E."/>
            <person name="Vos R."/>
            <person name="Hasami M.H."/>
            <person name="Devisetty U.K."/>
            <person name="Aguiy J.C."/>
        </authorList>
    </citation>
    <scope>NUCLEOTIDE SEQUENCE [LARGE SCALE GENOMIC DNA]</scope>
    <source>
        <strain evidence="2">JCA_2017</strain>
    </source>
</reference>
<feature type="domain" description="Retrotransposon gag" evidence="1">
    <location>
        <begin position="65"/>
        <end position="119"/>
    </location>
</feature>
<dbReference type="OrthoDB" id="1923650at2759"/>
<accession>A0A371ICY5</accession>
<dbReference type="AlphaFoldDB" id="A0A371ICY5"/>
<dbReference type="InterPro" id="IPR005162">
    <property type="entry name" value="Retrotrans_gag_dom"/>
</dbReference>
<dbReference type="Pfam" id="PF03732">
    <property type="entry name" value="Retrotrans_gag"/>
    <property type="match status" value="1"/>
</dbReference>
<sequence length="213" mass="24099">MESPTARTGRTSLRSLRELLNLQAKVELKDENTNNTFQVNGHQIKLLHEGPVPPMVEMESENPQKNLKVFHMMFLEKFFPTSRIAAIRKEIYRIRQHSGESLHEYWERFNKLCTTCPYHEIRLLMMDRNMVDAASGGALMDKTPVIVRDLIFNMASNTQQFEIKGGVGTSRVVSEIGKPADGAHISSKAALCRPSSTNHAMSIWDLRLGGAPY</sequence>
<gene>
    <name evidence="2" type="ORF">CR513_02292</name>
</gene>
<evidence type="ECO:0000313" key="2">
    <source>
        <dbReference type="EMBL" id="RDY12865.1"/>
    </source>
</evidence>
<comment type="caution">
    <text evidence="2">The sequence shown here is derived from an EMBL/GenBank/DDBJ whole genome shotgun (WGS) entry which is preliminary data.</text>
</comment>
<evidence type="ECO:0000259" key="1">
    <source>
        <dbReference type="Pfam" id="PF03732"/>
    </source>
</evidence>
<name>A0A371ICY5_MUCPR</name>
<dbReference type="PANTHER" id="PTHR33223">
    <property type="entry name" value="CCHC-TYPE DOMAIN-CONTAINING PROTEIN"/>
    <property type="match status" value="1"/>
</dbReference>
<proteinExistence type="predicted"/>
<organism evidence="2 3">
    <name type="scientific">Mucuna pruriens</name>
    <name type="common">Velvet bean</name>
    <name type="synonym">Dolichos pruriens</name>
    <dbReference type="NCBI Taxonomy" id="157652"/>
    <lineage>
        <taxon>Eukaryota</taxon>
        <taxon>Viridiplantae</taxon>
        <taxon>Streptophyta</taxon>
        <taxon>Embryophyta</taxon>
        <taxon>Tracheophyta</taxon>
        <taxon>Spermatophyta</taxon>
        <taxon>Magnoliopsida</taxon>
        <taxon>eudicotyledons</taxon>
        <taxon>Gunneridae</taxon>
        <taxon>Pentapetalae</taxon>
        <taxon>rosids</taxon>
        <taxon>fabids</taxon>
        <taxon>Fabales</taxon>
        <taxon>Fabaceae</taxon>
        <taxon>Papilionoideae</taxon>
        <taxon>50 kb inversion clade</taxon>
        <taxon>NPAAA clade</taxon>
        <taxon>indigoferoid/millettioid clade</taxon>
        <taxon>Phaseoleae</taxon>
        <taxon>Mucuna</taxon>
    </lineage>
</organism>
<protein>
    <recommendedName>
        <fullName evidence="1">Retrotransposon gag domain-containing protein</fullName>
    </recommendedName>
</protein>
<feature type="non-terminal residue" evidence="2">
    <location>
        <position position="1"/>
    </location>
</feature>